<protein>
    <submittedName>
        <fullName evidence="1">Uncharacterized protein</fullName>
    </submittedName>
</protein>
<sequence>MFEKLFAKKPKEKAVVKFWKEFESRAELYADILAEGDEESEDFLWLNGLVGKALKLCCLDSEVGMRFAFDLQASPPRLVFHHMEDGYLRQVAALLQAHYPPSLEGCIGFTAVP</sequence>
<proteinExistence type="predicted"/>
<accession>A0A9D2AVV6</accession>
<dbReference type="AlphaFoldDB" id="A0A9D2AVV6"/>
<dbReference type="EMBL" id="DXEW01000034">
    <property type="protein sequence ID" value="HIX51039.1"/>
    <property type="molecule type" value="Genomic_DNA"/>
</dbReference>
<name>A0A9D2AVV6_9FIRM</name>
<reference evidence="1" key="1">
    <citation type="journal article" date="2021" name="PeerJ">
        <title>Extensive microbial diversity within the chicken gut microbiome revealed by metagenomics and culture.</title>
        <authorList>
            <person name="Gilroy R."/>
            <person name="Ravi A."/>
            <person name="Getino M."/>
            <person name="Pursley I."/>
            <person name="Horton D.L."/>
            <person name="Alikhan N.F."/>
            <person name="Baker D."/>
            <person name="Gharbi K."/>
            <person name="Hall N."/>
            <person name="Watson M."/>
            <person name="Adriaenssens E.M."/>
            <person name="Foster-Nyarko E."/>
            <person name="Jarju S."/>
            <person name="Secka A."/>
            <person name="Antonio M."/>
            <person name="Oren A."/>
            <person name="Chaudhuri R.R."/>
            <person name="La Ragione R."/>
            <person name="Hildebrand F."/>
            <person name="Pallen M.J."/>
        </authorList>
    </citation>
    <scope>NUCLEOTIDE SEQUENCE</scope>
    <source>
        <strain evidence="1">2189</strain>
    </source>
</reference>
<organism evidence="1 2">
    <name type="scientific">Candidatus Borkfalkia faecavium</name>
    <dbReference type="NCBI Taxonomy" id="2838508"/>
    <lineage>
        <taxon>Bacteria</taxon>
        <taxon>Bacillati</taxon>
        <taxon>Bacillota</taxon>
        <taxon>Clostridia</taxon>
        <taxon>Christensenellales</taxon>
        <taxon>Christensenellaceae</taxon>
        <taxon>Candidatus Borkfalkia</taxon>
    </lineage>
</organism>
<gene>
    <name evidence="1" type="ORF">H9851_07165</name>
</gene>
<dbReference type="Proteomes" id="UP000886847">
    <property type="component" value="Unassembled WGS sequence"/>
</dbReference>
<evidence type="ECO:0000313" key="2">
    <source>
        <dbReference type="Proteomes" id="UP000886847"/>
    </source>
</evidence>
<evidence type="ECO:0000313" key="1">
    <source>
        <dbReference type="EMBL" id="HIX51039.1"/>
    </source>
</evidence>
<reference evidence="1" key="2">
    <citation type="submission" date="2021-04" db="EMBL/GenBank/DDBJ databases">
        <authorList>
            <person name="Gilroy R."/>
        </authorList>
    </citation>
    <scope>NUCLEOTIDE SEQUENCE</scope>
    <source>
        <strain evidence="1">2189</strain>
    </source>
</reference>
<comment type="caution">
    <text evidence="1">The sequence shown here is derived from an EMBL/GenBank/DDBJ whole genome shotgun (WGS) entry which is preliminary data.</text>
</comment>